<organism evidence="3 4">
    <name type="scientific">Candidatus Iainarchaeum sp</name>
    <dbReference type="NCBI Taxonomy" id="3101447"/>
    <lineage>
        <taxon>Archaea</taxon>
        <taxon>Candidatus Iainarchaeota</taxon>
        <taxon>Candidatus Iainarchaeia</taxon>
        <taxon>Candidatus Iainarchaeales</taxon>
        <taxon>Candidatus Iainarchaeaceae</taxon>
        <taxon>Candidatus Iainarchaeum</taxon>
    </lineage>
</organism>
<dbReference type="Proteomes" id="UP000526302">
    <property type="component" value="Unassembled WGS sequence"/>
</dbReference>
<dbReference type="GO" id="GO:0003735">
    <property type="term" value="F:structural constituent of ribosome"/>
    <property type="evidence" value="ECO:0007669"/>
    <property type="project" value="InterPro"/>
</dbReference>
<sequence>MSEVKKFTDKNFKNVKSLKMKKKDRKCKICGARKGFVRKYNLNICRRCFKDNATKLGFEKFE</sequence>
<dbReference type="GO" id="GO:0008270">
    <property type="term" value="F:zinc ion binding"/>
    <property type="evidence" value="ECO:0007669"/>
    <property type="project" value="InterPro"/>
</dbReference>
<accession>A0A7K4BYB9</accession>
<dbReference type="EMBL" id="JAAZKV010000001">
    <property type="protein sequence ID" value="NMA44223.1"/>
    <property type="molecule type" value="Genomic_DNA"/>
</dbReference>
<dbReference type="PANTHER" id="PTHR12010">
    <property type="entry name" value="40S RIBOSOMAL PROTEIN S29"/>
    <property type="match status" value="1"/>
</dbReference>
<keyword evidence="2" id="KW-0687">Ribonucleoprotein</keyword>
<dbReference type="AlphaFoldDB" id="A0A7K4BYB9"/>
<name>A0A7K4BYB9_9ARCH</name>
<dbReference type="GO" id="GO:0002181">
    <property type="term" value="P:cytoplasmic translation"/>
    <property type="evidence" value="ECO:0007669"/>
    <property type="project" value="TreeGrafter"/>
</dbReference>
<keyword evidence="1 3" id="KW-0689">Ribosomal protein</keyword>
<evidence type="ECO:0000313" key="4">
    <source>
        <dbReference type="Proteomes" id="UP000526302"/>
    </source>
</evidence>
<dbReference type="Pfam" id="PF00253">
    <property type="entry name" value="Ribosomal_S14"/>
    <property type="match status" value="1"/>
</dbReference>
<dbReference type="PANTHER" id="PTHR12010:SF2">
    <property type="entry name" value="40S RIBOSOMAL PROTEIN S29"/>
    <property type="match status" value="1"/>
</dbReference>
<evidence type="ECO:0000313" key="3">
    <source>
        <dbReference type="EMBL" id="NMA44223.1"/>
    </source>
</evidence>
<dbReference type="NCBIfam" id="NF004424">
    <property type="entry name" value="PRK05766.1"/>
    <property type="match status" value="1"/>
</dbReference>
<dbReference type="InterPro" id="IPR001209">
    <property type="entry name" value="Ribosomal_uS14"/>
</dbReference>
<dbReference type="GO" id="GO:0022627">
    <property type="term" value="C:cytosolic small ribosomal subunit"/>
    <property type="evidence" value="ECO:0007669"/>
    <property type="project" value="TreeGrafter"/>
</dbReference>
<evidence type="ECO:0000256" key="1">
    <source>
        <dbReference type="ARBA" id="ARBA00022980"/>
    </source>
</evidence>
<gene>
    <name evidence="3" type="ORF">GX950_00205</name>
</gene>
<reference evidence="3 4" key="1">
    <citation type="journal article" date="2020" name="Biotechnol. Biofuels">
        <title>New insights from the biogas microbiome by comprehensive genome-resolved metagenomics of nearly 1600 species originating from multiple anaerobic digesters.</title>
        <authorList>
            <person name="Campanaro S."/>
            <person name="Treu L."/>
            <person name="Rodriguez-R L.M."/>
            <person name="Kovalovszki A."/>
            <person name="Ziels R.M."/>
            <person name="Maus I."/>
            <person name="Zhu X."/>
            <person name="Kougias P.G."/>
            <person name="Basile A."/>
            <person name="Luo G."/>
            <person name="Schluter A."/>
            <person name="Konstantinidis K.T."/>
            <person name="Angelidaki I."/>
        </authorList>
    </citation>
    <scope>NUCLEOTIDE SEQUENCE [LARGE SCALE GENOMIC DNA]</scope>
    <source>
        <strain evidence="3">AS22ysBPME_79</strain>
    </source>
</reference>
<comment type="caution">
    <text evidence="3">The sequence shown here is derived from an EMBL/GenBank/DDBJ whole genome shotgun (WGS) entry which is preliminary data.</text>
</comment>
<dbReference type="InterPro" id="IPR039744">
    <property type="entry name" value="RIbosomal_uS14_euk_arc"/>
</dbReference>
<dbReference type="Gene3D" id="4.10.830.10">
    <property type="entry name" value="30s Ribosomal Protein S14, Chain N"/>
    <property type="match status" value="1"/>
</dbReference>
<evidence type="ECO:0000256" key="2">
    <source>
        <dbReference type="ARBA" id="ARBA00023274"/>
    </source>
</evidence>
<dbReference type="InterPro" id="IPR043140">
    <property type="entry name" value="Ribosomal_uS14_sf"/>
</dbReference>
<proteinExistence type="predicted"/>
<protein>
    <submittedName>
        <fullName evidence="3">30S ribosomal protein S14</fullName>
    </submittedName>
</protein>